<dbReference type="AlphaFoldDB" id="G4Y9R2"/>
<dbReference type="GeneID" id="11271989"/>
<gene>
    <name evidence="1" type="primary">ORF114</name>
    <name evidence="1" type="ORF">TrlaMp13</name>
</gene>
<keyword evidence="1" id="KW-0496">Mitochondrion</keyword>
<protein>
    <submittedName>
        <fullName evidence="1">Uncharacterized protein</fullName>
    </submittedName>
</protein>
<sequence>MGRSPIFHQTPDKMTSIWDQSRVGPSLTNRIEDRAGINAPHAAGLRCAPGRPVTGLGPAREKVQVHDVLRHFTYPAPSGPLRQNAVLAFQFCLCFLLHSLPPRLFSPYAASSFN</sequence>
<proteinExistence type="predicted"/>
<accession>G4Y9R2</accession>
<dbReference type="EMBL" id="JF973315">
    <property type="protein sequence ID" value="AEH99708.1"/>
    <property type="molecule type" value="Genomic_DNA"/>
</dbReference>
<name>G4Y9R2_9MARC</name>
<evidence type="ECO:0000313" key="1">
    <source>
        <dbReference type="EMBL" id="AEH99708.1"/>
    </source>
</evidence>
<geneLocation type="mitochondrion" evidence="1"/>
<organism evidence="1">
    <name type="scientific">Treubia lacunosa</name>
    <dbReference type="NCBI Taxonomy" id="93845"/>
    <lineage>
        <taxon>Eukaryota</taxon>
        <taxon>Viridiplantae</taxon>
        <taxon>Streptophyta</taxon>
        <taxon>Embryophyta</taxon>
        <taxon>Marchantiophyta</taxon>
        <taxon>Haplomitriopsida</taxon>
        <taxon>Treubiidae</taxon>
        <taxon>Treubiales</taxon>
        <taxon>Treubiaceae</taxon>
        <taxon>Treubia</taxon>
    </lineage>
</organism>
<dbReference type="RefSeq" id="YP_004927661.1">
    <property type="nucleotide sequence ID" value="NC_016122.1"/>
</dbReference>
<reference evidence="1" key="1">
    <citation type="journal article" date="2011" name="PLoS ONE">
        <title>The Mitochondrial Genomes of the Early Land Plants Treubia lacunosa and Anomodon rugelii: Dynamic and Conservative Evolution.</title>
        <authorList>
            <person name="Liu Y."/>
            <person name="Xue J.Y."/>
            <person name="Wang B."/>
            <person name="Li L."/>
            <person name="Qiu Y.L."/>
        </authorList>
    </citation>
    <scope>NUCLEOTIDE SEQUENCE</scope>
</reference>